<name>A0A916WE93_9BACI</name>
<protein>
    <recommendedName>
        <fullName evidence="1">HD-GYP domain-containing protein</fullName>
    </recommendedName>
</protein>
<dbReference type="EMBL" id="BMEY01000026">
    <property type="protein sequence ID" value="GGA90141.1"/>
    <property type="molecule type" value="Genomic_DNA"/>
</dbReference>
<dbReference type="RefSeq" id="WP_268237939.1">
    <property type="nucleotide sequence ID" value="NZ_BMEY01000026.1"/>
</dbReference>
<evidence type="ECO:0000313" key="2">
    <source>
        <dbReference type="EMBL" id="GGA90141.1"/>
    </source>
</evidence>
<accession>A0A916WE93</accession>
<comment type="caution">
    <text evidence="2">The sequence shown here is derived from an EMBL/GenBank/DDBJ whole genome shotgun (WGS) entry which is preliminary data.</text>
</comment>
<dbReference type="Gene3D" id="1.10.3210.10">
    <property type="entry name" value="Hypothetical protein af1432"/>
    <property type="match status" value="1"/>
</dbReference>
<dbReference type="SUPFAM" id="SSF109604">
    <property type="entry name" value="HD-domain/PDEase-like"/>
    <property type="match status" value="1"/>
</dbReference>
<dbReference type="Proteomes" id="UP000613512">
    <property type="component" value="Unassembled WGS sequence"/>
</dbReference>
<proteinExistence type="predicted"/>
<feature type="domain" description="HD-GYP" evidence="1">
    <location>
        <begin position="1"/>
        <end position="59"/>
    </location>
</feature>
<dbReference type="InterPro" id="IPR037522">
    <property type="entry name" value="HD_GYP_dom"/>
</dbReference>
<reference evidence="2" key="2">
    <citation type="submission" date="2020-09" db="EMBL/GenBank/DDBJ databases">
        <authorList>
            <person name="Sun Q."/>
            <person name="Zhou Y."/>
        </authorList>
    </citation>
    <scope>NUCLEOTIDE SEQUENCE</scope>
    <source>
        <strain evidence="2">CGMCC 1.12408</strain>
    </source>
</reference>
<sequence length="59" mass="6490">MLAKKVGCYDDDLRVASFLHDIGKMGIAKEILLKPGKLSTIKKSLKAIATLEIQSFVKN</sequence>
<reference evidence="2" key="1">
    <citation type="journal article" date="2014" name="Int. J. Syst. Evol. Microbiol.">
        <title>Complete genome sequence of Corynebacterium casei LMG S-19264T (=DSM 44701T), isolated from a smear-ripened cheese.</title>
        <authorList>
            <consortium name="US DOE Joint Genome Institute (JGI-PGF)"/>
            <person name="Walter F."/>
            <person name="Albersmeier A."/>
            <person name="Kalinowski J."/>
            <person name="Ruckert C."/>
        </authorList>
    </citation>
    <scope>NUCLEOTIDE SEQUENCE</scope>
    <source>
        <strain evidence="2">CGMCC 1.12408</strain>
    </source>
</reference>
<organism evidence="2 3">
    <name type="scientific">Ornithinibacillus halotolerans</name>
    <dbReference type="NCBI Taxonomy" id="1274357"/>
    <lineage>
        <taxon>Bacteria</taxon>
        <taxon>Bacillati</taxon>
        <taxon>Bacillota</taxon>
        <taxon>Bacilli</taxon>
        <taxon>Bacillales</taxon>
        <taxon>Bacillaceae</taxon>
        <taxon>Ornithinibacillus</taxon>
    </lineage>
</organism>
<gene>
    <name evidence="2" type="ORF">GCM10008025_35920</name>
</gene>
<dbReference type="PROSITE" id="PS51832">
    <property type="entry name" value="HD_GYP"/>
    <property type="match status" value="1"/>
</dbReference>
<keyword evidence="3" id="KW-1185">Reference proteome</keyword>
<dbReference type="AlphaFoldDB" id="A0A916WE93"/>
<evidence type="ECO:0000259" key="1">
    <source>
        <dbReference type="PROSITE" id="PS51832"/>
    </source>
</evidence>
<evidence type="ECO:0000313" key="3">
    <source>
        <dbReference type="Proteomes" id="UP000613512"/>
    </source>
</evidence>